<evidence type="ECO:0000313" key="1">
    <source>
        <dbReference type="EMBL" id="RFS24989.1"/>
    </source>
</evidence>
<name>A0A3E1YET3_9BACT</name>
<gene>
    <name evidence="1" type="ORF">DVR12_07330</name>
</gene>
<protein>
    <recommendedName>
        <fullName evidence="3">DUF3990 domain-containing protein</fullName>
    </recommendedName>
</protein>
<proteinExistence type="predicted"/>
<organism evidence="1 2">
    <name type="scientific">Chitinophaga silvatica</name>
    <dbReference type="NCBI Taxonomy" id="2282649"/>
    <lineage>
        <taxon>Bacteria</taxon>
        <taxon>Pseudomonadati</taxon>
        <taxon>Bacteroidota</taxon>
        <taxon>Chitinophagia</taxon>
        <taxon>Chitinophagales</taxon>
        <taxon>Chitinophagaceae</taxon>
        <taxon>Chitinophaga</taxon>
    </lineage>
</organism>
<dbReference type="OrthoDB" id="9800843at2"/>
<comment type="caution">
    <text evidence="1">The sequence shown here is derived from an EMBL/GenBank/DDBJ whole genome shotgun (WGS) entry which is preliminary data.</text>
</comment>
<sequence length="213" mass="24148">MHNSEINYSSDHGLLLGFHGCDKAVRDAVLLGETELRGSNNNFDWLGDGIYFWQNNYSRALDYATNPPPNIIIKHPAVLGAVFSLGNCLDLTDRECLRHINSSYRNLIKISEDLGAKVPKNIGASSSKDIDRLLRYLDCSVIKNLHRIVREGIVVDELLVTEPFESVRAAFIEGEPIYEGAGFYNKTHIQICIRNPNLIKGYFMPRRELEWIP</sequence>
<dbReference type="SUPFAM" id="SSF56399">
    <property type="entry name" value="ADP-ribosylation"/>
    <property type="match status" value="1"/>
</dbReference>
<dbReference type="AlphaFoldDB" id="A0A3E1YET3"/>
<evidence type="ECO:0008006" key="3">
    <source>
        <dbReference type="Google" id="ProtNLM"/>
    </source>
</evidence>
<dbReference type="Proteomes" id="UP000260644">
    <property type="component" value="Unassembled WGS sequence"/>
</dbReference>
<accession>A0A3E1YET3</accession>
<reference evidence="1 2" key="1">
    <citation type="submission" date="2018-07" db="EMBL/GenBank/DDBJ databases">
        <title>Chitinophaga K2CV101002-2 sp. nov., isolated from a monsoon evergreen broad-leaved forest soil.</title>
        <authorList>
            <person name="Lv Y."/>
        </authorList>
    </citation>
    <scope>NUCLEOTIDE SEQUENCE [LARGE SCALE GENOMIC DNA]</scope>
    <source>
        <strain evidence="1 2">GDMCC 1.1288</strain>
    </source>
</reference>
<evidence type="ECO:0000313" key="2">
    <source>
        <dbReference type="Proteomes" id="UP000260644"/>
    </source>
</evidence>
<keyword evidence="2" id="KW-1185">Reference proteome</keyword>
<dbReference type="EMBL" id="QPMM01000002">
    <property type="protein sequence ID" value="RFS24989.1"/>
    <property type="molecule type" value="Genomic_DNA"/>
</dbReference>